<reference evidence="2" key="1">
    <citation type="submission" date="2022-04" db="EMBL/GenBank/DDBJ databases">
        <title>Complete genome sequence of a cyanobacterium, Nostoc sp. SO-36, isolated in Antarctica.</title>
        <authorList>
            <person name="Kanesaki Y."/>
            <person name="Effendi D."/>
            <person name="Sakamoto T."/>
            <person name="Ohtani S."/>
            <person name="Awai K."/>
        </authorList>
    </citation>
    <scope>NUCLEOTIDE SEQUENCE</scope>
    <source>
        <strain evidence="2">SO-36</strain>
    </source>
</reference>
<keyword evidence="1" id="KW-0812">Transmembrane</keyword>
<name>A0ABM7YUV3_NOSCO</name>
<keyword evidence="1" id="KW-0472">Membrane</keyword>
<accession>A0ABM7YUV3</accession>
<feature type="transmembrane region" description="Helical" evidence="1">
    <location>
        <begin position="20"/>
        <end position="44"/>
    </location>
</feature>
<dbReference type="RefSeq" id="WP_251958007.1">
    <property type="nucleotide sequence ID" value="NZ_AP025732.1"/>
</dbReference>
<dbReference type="EMBL" id="AP025732">
    <property type="protein sequence ID" value="BDI14421.1"/>
    <property type="molecule type" value="Genomic_DNA"/>
</dbReference>
<organism evidence="2 3">
    <name type="scientific">Nostoc cf. commune SO-36</name>
    <dbReference type="NCBI Taxonomy" id="449208"/>
    <lineage>
        <taxon>Bacteria</taxon>
        <taxon>Bacillati</taxon>
        <taxon>Cyanobacteriota</taxon>
        <taxon>Cyanophyceae</taxon>
        <taxon>Nostocales</taxon>
        <taxon>Nostocaceae</taxon>
        <taxon>Nostoc</taxon>
    </lineage>
</organism>
<dbReference type="Proteomes" id="UP001055453">
    <property type="component" value="Chromosome"/>
</dbReference>
<proteinExistence type="predicted"/>
<evidence type="ECO:0000313" key="3">
    <source>
        <dbReference type="Proteomes" id="UP001055453"/>
    </source>
</evidence>
<protein>
    <submittedName>
        <fullName evidence="2">Uncharacterized protein</fullName>
    </submittedName>
</protein>
<evidence type="ECO:0000313" key="2">
    <source>
        <dbReference type="EMBL" id="BDI14421.1"/>
    </source>
</evidence>
<sequence>MNTATRNEPIYVFHLTPEISLIWTTLGSLLLILAAAVGSQLWYFCKNIGNFG</sequence>
<keyword evidence="3" id="KW-1185">Reference proteome</keyword>
<gene>
    <name evidence="2" type="ORF">ANSO36C_02230</name>
</gene>
<evidence type="ECO:0000256" key="1">
    <source>
        <dbReference type="SAM" id="Phobius"/>
    </source>
</evidence>
<keyword evidence="1" id="KW-1133">Transmembrane helix</keyword>